<dbReference type="Pfam" id="PF00005">
    <property type="entry name" value="ABC_tran"/>
    <property type="match status" value="2"/>
</dbReference>
<keyword evidence="2" id="KW-0762">Sugar transport</keyword>
<protein>
    <submittedName>
        <fullName evidence="7">ABC transporter ATP-binding protein</fullName>
    </submittedName>
</protein>
<organism evidence="7 8">
    <name type="scientific">Piscinibacter gummiphilus</name>
    <dbReference type="NCBI Taxonomy" id="946333"/>
    <lineage>
        <taxon>Bacteria</taxon>
        <taxon>Pseudomonadati</taxon>
        <taxon>Pseudomonadota</taxon>
        <taxon>Betaproteobacteria</taxon>
        <taxon>Burkholderiales</taxon>
        <taxon>Sphaerotilaceae</taxon>
        <taxon>Piscinibacter</taxon>
    </lineage>
</organism>
<keyword evidence="5 7" id="KW-0067">ATP-binding</keyword>
<dbReference type="PROSITE" id="PS00211">
    <property type="entry name" value="ABC_TRANSPORTER_1"/>
    <property type="match status" value="1"/>
</dbReference>
<gene>
    <name evidence="7" type="ORF">RXV79_04655</name>
</gene>
<keyword evidence="1" id="KW-1003">Cell membrane</keyword>
<reference evidence="7 8" key="1">
    <citation type="submission" date="2023-10" db="EMBL/GenBank/DDBJ databases">
        <title>Bacteria for the degradation of biodegradable plastic PBAT(Polybutylene adipate terephthalate).</title>
        <authorList>
            <person name="Weon H.-Y."/>
            <person name="Yeon J."/>
        </authorList>
    </citation>
    <scope>NUCLEOTIDE SEQUENCE [LARGE SCALE GENOMIC DNA]</scope>
    <source>
        <strain evidence="7 8">SBD 7-3</strain>
    </source>
</reference>
<evidence type="ECO:0000256" key="4">
    <source>
        <dbReference type="ARBA" id="ARBA00022741"/>
    </source>
</evidence>
<evidence type="ECO:0000256" key="1">
    <source>
        <dbReference type="ARBA" id="ARBA00022475"/>
    </source>
</evidence>
<evidence type="ECO:0000313" key="7">
    <source>
        <dbReference type="EMBL" id="WOB09352.1"/>
    </source>
</evidence>
<keyword evidence="2" id="KW-0813">Transport</keyword>
<evidence type="ECO:0000259" key="6">
    <source>
        <dbReference type="PROSITE" id="PS50893"/>
    </source>
</evidence>
<dbReference type="InterPro" id="IPR027417">
    <property type="entry name" value="P-loop_NTPase"/>
</dbReference>
<dbReference type="InterPro" id="IPR003593">
    <property type="entry name" value="AAA+_ATPase"/>
</dbReference>
<dbReference type="PANTHER" id="PTHR43790:SF4">
    <property type="entry name" value="GUANOSINE IMPORT ATP-BINDING PROTEIN NUPO"/>
    <property type="match status" value="1"/>
</dbReference>
<keyword evidence="3" id="KW-0677">Repeat</keyword>
<dbReference type="GO" id="GO:0005524">
    <property type="term" value="F:ATP binding"/>
    <property type="evidence" value="ECO:0007669"/>
    <property type="project" value="UniProtKB-KW"/>
</dbReference>
<evidence type="ECO:0000256" key="5">
    <source>
        <dbReference type="ARBA" id="ARBA00022840"/>
    </source>
</evidence>
<sequence length="518" mass="56067">MTAPLDPVPRPTGALALDTYDLTKRFGAFTALDHVSLKVRPGTVHALLGENGAGKSTLVKCVVGYQRAEEGAVLLDNKEHDIATPVVARDLGIGMVYQHFTVVPGMTVAENLLLARGHLPAVIDWKKERAALAEFMKTTPFKLDLDATPQELSAGQKQKLEILKQLLLKPRLLILDEPTSVLTPQEADEVLGLLRDRAHAGECSIVLITHKFREVTAYADDVSVLRKGKLVAAHRVDETTPQQLAAEMVGGEGDAKREFAAPQRAERERGEAMLQVKSLVVDGDRGQVAVAGLSVNVHAGEIVGIAGVSGNGQREFAEALVGQRRRVSGEVWVGTERFAATRAQNRRLKVRSLPEEPLRNACVGDMSVSDNIGLRSFDVAPASRLGWMRGRTLRERARKLIGEFGVKTRGELAQIRSLSGGNVQRAVLARELSDDAEVLIVSNPVFGLDFAAVAEIHQRLMDVRNRGGAVLLISEDLDELLALSDRIAVMSGGQVVHETDAHQADRNRLGAFMGGSAH</sequence>
<dbReference type="CDD" id="cd03215">
    <property type="entry name" value="ABC_Carb_Monos_II"/>
    <property type="match status" value="1"/>
</dbReference>
<dbReference type="RefSeq" id="WP_316702307.1">
    <property type="nucleotide sequence ID" value="NZ_CP136336.1"/>
</dbReference>
<evidence type="ECO:0000313" key="8">
    <source>
        <dbReference type="Proteomes" id="UP001303946"/>
    </source>
</evidence>
<proteinExistence type="predicted"/>
<dbReference type="SMART" id="SM00382">
    <property type="entry name" value="AAA"/>
    <property type="match status" value="1"/>
</dbReference>
<evidence type="ECO:0000256" key="2">
    <source>
        <dbReference type="ARBA" id="ARBA00022597"/>
    </source>
</evidence>
<feature type="domain" description="ABC transporter" evidence="6">
    <location>
        <begin position="17"/>
        <end position="252"/>
    </location>
</feature>
<dbReference type="PANTHER" id="PTHR43790">
    <property type="entry name" value="CARBOHYDRATE TRANSPORT ATP-BINDING PROTEIN MG119-RELATED"/>
    <property type="match status" value="1"/>
</dbReference>
<keyword evidence="8" id="KW-1185">Reference proteome</keyword>
<feature type="domain" description="ABC transporter" evidence="6">
    <location>
        <begin position="274"/>
        <end position="517"/>
    </location>
</feature>
<dbReference type="InterPro" id="IPR017871">
    <property type="entry name" value="ABC_transporter-like_CS"/>
</dbReference>
<dbReference type="InterPro" id="IPR050107">
    <property type="entry name" value="ABC_carbohydrate_import_ATPase"/>
</dbReference>
<keyword evidence="4" id="KW-0547">Nucleotide-binding</keyword>
<name>A0ABZ0CWJ4_9BURK</name>
<keyword evidence="1" id="KW-0472">Membrane</keyword>
<dbReference type="Gene3D" id="3.40.50.300">
    <property type="entry name" value="P-loop containing nucleotide triphosphate hydrolases"/>
    <property type="match status" value="2"/>
</dbReference>
<dbReference type="EMBL" id="CP136336">
    <property type="protein sequence ID" value="WOB09352.1"/>
    <property type="molecule type" value="Genomic_DNA"/>
</dbReference>
<dbReference type="InterPro" id="IPR003439">
    <property type="entry name" value="ABC_transporter-like_ATP-bd"/>
</dbReference>
<evidence type="ECO:0000256" key="3">
    <source>
        <dbReference type="ARBA" id="ARBA00022737"/>
    </source>
</evidence>
<dbReference type="SUPFAM" id="SSF52540">
    <property type="entry name" value="P-loop containing nucleoside triphosphate hydrolases"/>
    <property type="match status" value="2"/>
</dbReference>
<accession>A0ABZ0CWJ4</accession>
<dbReference type="CDD" id="cd03216">
    <property type="entry name" value="ABC_Carb_Monos_I"/>
    <property type="match status" value="1"/>
</dbReference>
<dbReference type="PROSITE" id="PS50893">
    <property type="entry name" value="ABC_TRANSPORTER_2"/>
    <property type="match status" value="2"/>
</dbReference>
<dbReference type="Proteomes" id="UP001303946">
    <property type="component" value="Chromosome"/>
</dbReference>